<evidence type="ECO:0000313" key="2">
    <source>
        <dbReference type="Proteomes" id="UP000658320"/>
    </source>
</evidence>
<dbReference type="AlphaFoldDB" id="A0A918FJZ4"/>
<proteinExistence type="predicted"/>
<reference evidence="1" key="2">
    <citation type="submission" date="2020-09" db="EMBL/GenBank/DDBJ databases">
        <authorList>
            <person name="Sun Q."/>
            <person name="Ohkuma M."/>
        </authorList>
    </citation>
    <scope>NUCLEOTIDE SEQUENCE</scope>
    <source>
        <strain evidence="1">JCM 4346</strain>
    </source>
</reference>
<dbReference type="Proteomes" id="UP000658320">
    <property type="component" value="Unassembled WGS sequence"/>
</dbReference>
<gene>
    <name evidence="1" type="ORF">GCM10010251_72890</name>
</gene>
<accession>A0A918FJZ4</accession>
<evidence type="ECO:0000313" key="1">
    <source>
        <dbReference type="EMBL" id="GGR45268.1"/>
    </source>
</evidence>
<keyword evidence="1" id="KW-0449">Lipoprotein</keyword>
<sequence>MTTLPRGEAADVHRVVRRRRAVAAAGAVSAGLLVLSACDKPTPLSTITVGQSSVSEEATCGGEGTALKPAELTECLKEKDIKSISVDPDETVRFGVDPDVAKKRWTILMNGQPLTEDSDKTYRTIPGSVFFNAQYGAQGDSTLVSIKAGDGKKDSQTVTGLWSFKLEKDD</sequence>
<comment type="caution">
    <text evidence="1">The sequence shown here is derived from an EMBL/GenBank/DDBJ whole genome shotgun (WGS) entry which is preliminary data.</text>
</comment>
<protein>
    <submittedName>
        <fullName evidence="1">Lipoprotein</fullName>
    </submittedName>
</protein>
<dbReference type="RefSeq" id="WP_229911350.1">
    <property type="nucleotide sequence ID" value="NZ_BMSX01000021.1"/>
</dbReference>
<organism evidence="1 2">
    <name type="scientific">Streptomyces aurantiogriseus</name>
    <dbReference type="NCBI Taxonomy" id="66870"/>
    <lineage>
        <taxon>Bacteria</taxon>
        <taxon>Bacillati</taxon>
        <taxon>Actinomycetota</taxon>
        <taxon>Actinomycetes</taxon>
        <taxon>Kitasatosporales</taxon>
        <taxon>Streptomycetaceae</taxon>
        <taxon>Streptomyces</taxon>
    </lineage>
</organism>
<keyword evidence="2" id="KW-1185">Reference proteome</keyword>
<name>A0A918FJZ4_9ACTN</name>
<dbReference type="EMBL" id="BMSX01000021">
    <property type="protein sequence ID" value="GGR45268.1"/>
    <property type="molecule type" value="Genomic_DNA"/>
</dbReference>
<reference evidence="1" key="1">
    <citation type="journal article" date="2014" name="Int. J. Syst. Evol. Microbiol.">
        <title>Complete genome sequence of Corynebacterium casei LMG S-19264T (=DSM 44701T), isolated from a smear-ripened cheese.</title>
        <authorList>
            <consortium name="US DOE Joint Genome Institute (JGI-PGF)"/>
            <person name="Walter F."/>
            <person name="Albersmeier A."/>
            <person name="Kalinowski J."/>
            <person name="Ruckert C."/>
        </authorList>
    </citation>
    <scope>NUCLEOTIDE SEQUENCE</scope>
    <source>
        <strain evidence="1">JCM 4346</strain>
    </source>
</reference>